<dbReference type="EMBL" id="CAJSLV010000013">
    <property type="protein sequence ID" value="CAG6391207.1"/>
    <property type="molecule type" value="Genomic_DNA"/>
</dbReference>
<evidence type="ECO:0000256" key="1">
    <source>
        <dbReference type="SAM" id="Phobius"/>
    </source>
</evidence>
<evidence type="ECO:0000313" key="2">
    <source>
        <dbReference type="EMBL" id="CAG6391207.1"/>
    </source>
</evidence>
<feature type="transmembrane region" description="Helical" evidence="1">
    <location>
        <begin position="20"/>
        <end position="40"/>
    </location>
</feature>
<keyword evidence="1" id="KW-0472">Membrane</keyword>
<dbReference type="Proteomes" id="UP001152519">
    <property type="component" value="Unassembled WGS sequence"/>
</dbReference>
<gene>
    <name evidence="2" type="ORF">SCOCK_110035</name>
</gene>
<keyword evidence="1" id="KW-1133">Transmembrane helix</keyword>
<sequence length="69" mass="7498">MKWIRSFALFWYDFVVGDDWRVAAGVVVALGATAGLVHAADVNAWWLLPLAVVVMLGLSLRRAVAAASR</sequence>
<accession>A0A9W4DJ83</accession>
<dbReference type="RefSeq" id="WP_251484703.1">
    <property type="nucleotide sequence ID" value="NZ_CAJSLV010000013.1"/>
</dbReference>
<feature type="transmembrane region" description="Helical" evidence="1">
    <location>
        <begin position="46"/>
        <end position="64"/>
    </location>
</feature>
<organism evidence="2 3">
    <name type="scientific">Actinacidiphila cocklensis</name>
    <dbReference type="NCBI Taxonomy" id="887465"/>
    <lineage>
        <taxon>Bacteria</taxon>
        <taxon>Bacillati</taxon>
        <taxon>Actinomycetota</taxon>
        <taxon>Actinomycetes</taxon>
        <taxon>Kitasatosporales</taxon>
        <taxon>Streptomycetaceae</taxon>
        <taxon>Actinacidiphila</taxon>
    </lineage>
</organism>
<proteinExistence type="predicted"/>
<keyword evidence="3" id="KW-1185">Reference proteome</keyword>
<dbReference type="AlphaFoldDB" id="A0A9W4DJ83"/>
<evidence type="ECO:0000313" key="3">
    <source>
        <dbReference type="Proteomes" id="UP001152519"/>
    </source>
</evidence>
<name>A0A9W4DJ83_9ACTN</name>
<comment type="caution">
    <text evidence="2">The sequence shown here is derived from an EMBL/GenBank/DDBJ whole genome shotgun (WGS) entry which is preliminary data.</text>
</comment>
<protein>
    <submittedName>
        <fullName evidence="2">Uncharacterized protein</fullName>
    </submittedName>
</protein>
<keyword evidence="1" id="KW-0812">Transmembrane</keyword>
<reference evidence="2" key="1">
    <citation type="submission" date="2021-05" db="EMBL/GenBank/DDBJ databases">
        <authorList>
            <person name="Arsene-Ploetze F."/>
        </authorList>
    </citation>
    <scope>NUCLEOTIDE SEQUENCE</scope>
    <source>
        <strain evidence="2">DSM 42138</strain>
    </source>
</reference>